<gene>
    <name evidence="7" type="ORF">BQ2448_5686</name>
</gene>
<evidence type="ECO:0000256" key="1">
    <source>
        <dbReference type="ARBA" id="ARBA00004173"/>
    </source>
</evidence>
<proteinExistence type="inferred from homology"/>
<organism evidence="7 8">
    <name type="scientific">Microbotryum intermedium</name>
    <dbReference type="NCBI Taxonomy" id="269621"/>
    <lineage>
        <taxon>Eukaryota</taxon>
        <taxon>Fungi</taxon>
        <taxon>Dikarya</taxon>
        <taxon>Basidiomycota</taxon>
        <taxon>Pucciniomycotina</taxon>
        <taxon>Microbotryomycetes</taxon>
        <taxon>Microbotryales</taxon>
        <taxon>Microbotryaceae</taxon>
        <taxon>Microbotryum</taxon>
    </lineage>
</organism>
<evidence type="ECO:0000313" key="8">
    <source>
        <dbReference type="Proteomes" id="UP000198372"/>
    </source>
</evidence>
<dbReference type="EMBL" id="FMSP01000001">
    <property type="protein sequence ID" value="SCV67040.1"/>
    <property type="molecule type" value="Genomic_DNA"/>
</dbReference>
<dbReference type="PANTHER" id="PTHR13362">
    <property type="entry name" value="MITOCHONDRIAL RIBOSOMAL PROTEIN S33"/>
    <property type="match status" value="1"/>
</dbReference>
<dbReference type="STRING" id="269621.A0A238EYX6"/>
<comment type="subcellular location">
    <subcellularLocation>
        <location evidence="1">Mitochondrion</location>
    </subcellularLocation>
</comment>
<keyword evidence="4" id="KW-0496">Mitochondrion</keyword>
<protein>
    <recommendedName>
        <fullName evidence="6">Small ribosomal subunit protein mS33</fullName>
    </recommendedName>
</protein>
<keyword evidence="8" id="KW-1185">Reference proteome</keyword>
<dbReference type="GO" id="GO:0005739">
    <property type="term" value="C:mitochondrion"/>
    <property type="evidence" value="ECO:0007669"/>
    <property type="project" value="UniProtKB-SubCell"/>
</dbReference>
<name>A0A238EYX6_9BASI</name>
<dbReference type="PANTHER" id="PTHR13362:SF2">
    <property type="entry name" value="SMALL RIBOSOMAL SUBUNIT PROTEIN MS33"/>
    <property type="match status" value="1"/>
</dbReference>
<evidence type="ECO:0000256" key="4">
    <source>
        <dbReference type="ARBA" id="ARBA00023128"/>
    </source>
</evidence>
<dbReference type="OrthoDB" id="2257454at2759"/>
<evidence type="ECO:0000313" key="7">
    <source>
        <dbReference type="EMBL" id="SCV67040.1"/>
    </source>
</evidence>
<dbReference type="InterPro" id="IPR013219">
    <property type="entry name" value="Ribosomal_mS33"/>
</dbReference>
<reference evidence="8" key="1">
    <citation type="submission" date="2016-09" db="EMBL/GenBank/DDBJ databases">
        <authorList>
            <person name="Jeantristanb JTB J.-T."/>
            <person name="Ricardo R."/>
        </authorList>
    </citation>
    <scope>NUCLEOTIDE SEQUENCE [LARGE SCALE GENOMIC DNA]</scope>
</reference>
<dbReference type="Pfam" id="PF08293">
    <property type="entry name" value="MRP-S33"/>
    <property type="match status" value="1"/>
</dbReference>
<dbReference type="GO" id="GO:1990904">
    <property type="term" value="C:ribonucleoprotein complex"/>
    <property type="evidence" value="ECO:0007669"/>
    <property type="project" value="UniProtKB-KW"/>
</dbReference>
<dbReference type="Proteomes" id="UP000198372">
    <property type="component" value="Unassembled WGS sequence"/>
</dbReference>
<evidence type="ECO:0000256" key="3">
    <source>
        <dbReference type="ARBA" id="ARBA00022980"/>
    </source>
</evidence>
<evidence type="ECO:0000256" key="2">
    <source>
        <dbReference type="ARBA" id="ARBA00008970"/>
    </source>
</evidence>
<evidence type="ECO:0000256" key="5">
    <source>
        <dbReference type="ARBA" id="ARBA00023274"/>
    </source>
</evidence>
<accession>A0A238EYX6</accession>
<evidence type="ECO:0000256" key="6">
    <source>
        <dbReference type="ARBA" id="ARBA00035132"/>
    </source>
</evidence>
<dbReference type="AlphaFoldDB" id="A0A238EYX6"/>
<keyword evidence="5" id="KW-0687">Ribonucleoprotein</keyword>
<keyword evidence="3" id="KW-0689">Ribosomal protein</keyword>
<sequence>MFGTIPRLVASATSSVLPNRARLLALDELRCRIFSTTFNPNNVRTGSKILKARLRGPSMMEYYGQRYSGWKKLNAQVPGLELRNIAEEQRSVMQFILGLGRLIDLEVRRRRGKVTPKKGFGRRASMKKR</sequence>
<comment type="similarity">
    <text evidence="2">Belongs to the mitochondrion-specific ribosomal protein mS33 family.</text>
</comment>
<dbReference type="GO" id="GO:0005840">
    <property type="term" value="C:ribosome"/>
    <property type="evidence" value="ECO:0007669"/>
    <property type="project" value="UniProtKB-KW"/>
</dbReference>